<dbReference type="EMBL" id="JAWJZY010000003">
    <property type="protein sequence ID" value="MEE8659251.1"/>
    <property type="molecule type" value="Genomic_DNA"/>
</dbReference>
<reference evidence="1 2" key="1">
    <citation type="submission" date="2023-10" db="EMBL/GenBank/DDBJ databases">
        <title>Sorlinia euscelidii gen. nov., sp. nov., an acetic acid bacteria isolated from the gut of Euscelidius variegatus emitter.</title>
        <authorList>
            <person name="Michoud G."/>
            <person name="Marasco R."/>
            <person name="Seferji K."/>
            <person name="Gonella E."/>
            <person name="Garuglieri E."/>
            <person name="Alma A."/>
            <person name="Mapelli F."/>
            <person name="Borin S."/>
            <person name="Daffonchio D."/>
            <person name="Crotti E."/>
        </authorList>
    </citation>
    <scope>NUCLEOTIDE SEQUENCE [LARGE SCALE GENOMIC DNA]</scope>
    <source>
        <strain evidence="1 2">EV16P</strain>
    </source>
</reference>
<comment type="caution">
    <text evidence="1">The sequence shown here is derived from an EMBL/GenBank/DDBJ whole genome shotgun (WGS) entry which is preliminary data.</text>
</comment>
<dbReference type="Proteomes" id="UP001312908">
    <property type="component" value="Unassembled WGS sequence"/>
</dbReference>
<keyword evidence="2" id="KW-1185">Reference proteome</keyword>
<evidence type="ECO:0000313" key="2">
    <source>
        <dbReference type="Proteomes" id="UP001312908"/>
    </source>
</evidence>
<proteinExistence type="predicted"/>
<protein>
    <submittedName>
        <fullName evidence="1">Uncharacterized protein</fullName>
    </submittedName>
</protein>
<organism evidence="1 2">
    <name type="scientific">Sorlinia euscelidii</name>
    <dbReference type="NCBI Taxonomy" id="3081148"/>
    <lineage>
        <taxon>Bacteria</taxon>
        <taxon>Pseudomonadati</taxon>
        <taxon>Pseudomonadota</taxon>
        <taxon>Alphaproteobacteria</taxon>
        <taxon>Acetobacterales</taxon>
        <taxon>Acetobacteraceae</taxon>
        <taxon>Sorlinia</taxon>
    </lineage>
</organism>
<name>A0ABU7U4K7_9PROT</name>
<accession>A0ABU7U4K7</accession>
<dbReference type="RefSeq" id="WP_394820083.1">
    <property type="nucleotide sequence ID" value="NZ_JAWJZY010000003.1"/>
</dbReference>
<gene>
    <name evidence="1" type="ORF">DOFOFD_09520</name>
</gene>
<sequence length="235" mass="25736">MNDITQINPDKLFVYKTESEILECLKKYDGSGAVPRLPLSILDKYKITLKQAAHQSYKILQRNRYNKIELKKTHRDNLSESSCAEAIVIVAVDCIALVFDVMGFLDHDVVDEVAHKIVDRLSEDQIRGLYEYVGAIYDADGALQSAEAIVELVLVLLNLVGGLSSVISIIEDCMTFWDWVEYGVIVTLQLAALISTGGASEIAEVALLAASLVVIAEDAADAIEACRAAKECANK</sequence>
<evidence type="ECO:0000313" key="1">
    <source>
        <dbReference type="EMBL" id="MEE8659251.1"/>
    </source>
</evidence>